<name>A0A0L0N133_TOLOC</name>
<evidence type="ECO:0000313" key="3">
    <source>
        <dbReference type="Proteomes" id="UP000036947"/>
    </source>
</evidence>
<dbReference type="STRING" id="1163406.A0A0L0N133"/>
<feature type="region of interest" description="Disordered" evidence="1">
    <location>
        <begin position="1"/>
        <end position="31"/>
    </location>
</feature>
<dbReference type="PANTHER" id="PTHR21310:SF37">
    <property type="entry name" value="AMINOGLYCOSIDE PHOSPHOTRANSFERASE DOMAIN-CONTAINING PROTEIN"/>
    <property type="match status" value="1"/>
</dbReference>
<keyword evidence="3" id="KW-1185">Reference proteome</keyword>
<proteinExistence type="predicted"/>
<evidence type="ECO:0000256" key="1">
    <source>
        <dbReference type="SAM" id="MobiDB-lite"/>
    </source>
</evidence>
<dbReference type="SUPFAM" id="SSF56112">
    <property type="entry name" value="Protein kinase-like (PK-like)"/>
    <property type="match status" value="1"/>
</dbReference>
<dbReference type="PANTHER" id="PTHR21310">
    <property type="entry name" value="AMINOGLYCOSIDE PHOSPHOTRANSFERASE-RELATED-RELATED"/>
    <property type="match status" value="1"/>
</dbReference>
<evidence type="ECO:0000313" key="2">
    <source>
        <dbReference type="EMBL" id="KND87838.1"/>
    </source>
</evidence>
<sequence length="483" mass="55604">MNRFSRPAFHIHHKMATPPTPIGRNGDANPADKTMTMETTSTSIASPAEVNELKIELLRGPITYKSALLNDGNLIHQAEYVALTAAFDRQLWKARSTIKHLTRHHLGLDDRHVCAVAPMRHWIRGSFNVCIPIEVKSPSLYRTLMLRCAMPHKLAEAEYPGSVDEKMGCEVGTYAWIQERCPDIRIPYLYGFGFSDHRQFTHEACRPWHIRVMHWLRRQLHWLLDYPTLLSSYTTHSTTHHLPAAYMLLEDVGSDTSQMLSNTFQQHRGDPDRRRRLFRGMARLMLSLARIPQPRIGSFRFHNDGTVTLTNRPLNCTTMMLENDGTPRTMQTNQTYSCTEPFVADMLHLHDKRFLSHPNAIYNDKNCRGEMAAKVMTRALAHRFIRQNQRNGPFFLQLNDLHQSNIFVDDEWNITCLIDLEWVCALPAEMLAAPYWMTGRAIDDIWEGLAEFNAVHAEFMGAFEEEEHVRTIAKSAAFLLITP</sequence>
<protein>
    <recommendedName>
        <fullName evidence="4">Aminoglycoside phosphotransferase domain-containing protein</fullName>
    </recommendedName>
</protein>
<organism evidence="2 3">
    <name type="scientific">Tolypocladium ophioglossoides (strain CBS 100239)</name>
    <name type="common">Snaketongue truffleclub</name>
    <name type="synonym">Elaphocordyceps ophioglossoides</name>
    <dbReference type="NCBI Taxonomy" id="1163406"/>
    <lineage>
        <taxon>Eukaryota</taxon>
        <taxon>Fungi</taxon>
        <taxon>Dikarya</taxon>
        <taxon>Ascomycota</taxon>
        <taxon>Pezizomycotina</taxon>
        <taxon>Sordariomycetes</taxon>
        <taxon>Hypocreomycetidae</taxon>
        <taxon>Hypocreales</taxon>
        <taxon>Ophiocordycipitaceae</taxon>
        <taxon>Tolypocladium</taxon>
    </lineage>
</organism>
<evidence type="ECO:0008006" key="4">
    <source>
        <dbReference type="Google" id="ProtNLM"/>
    </source>
</evidence>
<dbReference type="InterPro" id="IPR051678">
    <property type="entry name" value="AGP_Transferase"/>
</dbReference>
<dbReference type="EMBL" id="LFRF01000031">
    <property type="protein sequence ID" value="KND87838.1"/>
    <property type="molecule type" value="Genomic_DNA"/>
</dbReference>
<dbReference type="OrthoDB" id="4921086at2759"/>
<dbReference type="InterPro" id="IPR011009">
    <property type="entry name" value="Kinase-like_dom_sf"/>
</dbReference>
<gene>
    <name evidence="2" type="ORF">TOPH_07455</name>
</gene>
<reference evidence="2 3" key="1">
    <citation type="journal article" date="2015" name="BMC Genomics">
        <title>The genome of the truffle-parasite Tolypocladium ophioglossoides and the evolution of antifungal peptaibiotics.</title>
        <authorList>
            <person name="Quandt C.A."/>
            <person name="Bushley K.E."/>
            <person name="Spatafora J.W."/>
        </authorList>
    </citation>
    <scope>NUCLEOTIDE SEQUENCE [LARGE SCALE GENOMIC DNA]</scope>
    <source>
        <strain evidence="2 3">CBS 100239</strain>
    </source>
</reference>
<dbReference type="AlphaFoldDB" id="A0A0L0N133"/>
<comment type="caution">
    <text evidence="2">The sequence shown here is derived from an EMBL/GenBank/DDBJ whole genome shotgun (WGS) entry which is preliminary data.</text>
</comment>
<dbReference type="Proteomes" id="UP000036947">
    <property type="component" value="Unassembled WGS sequence"/>
</dbReference>
<accession>A0A0L0N133</accession>